<evidence type="ECO:0000256" key="1">
    <source>
        <dbReference type="ARBA" id="ARBA00022737"/>
    </source>
</evidence>
<dbReference type="Pfam" id="PF24883">
    <property type="entry name" value="NPHP3_N"/>
    <property type="match status" value="1"/>
</dbReference>
<keyword evidence="4" id="KW-1185">Reference proteome</keyword>
<name>A0A8H6YT85_9AGAR</name>
<dbReference type="AlphaFoldDB" id="A0A8H6YT85"/>
<dbReference type="SUPFAM" id="SSF52540">
    <property type="entry name" value="P-loop containing nucleoside triphosphate hydrolases"/>
    <property type="match status" value="1"/>
</dbReference>
<reference evidence="3" key="1">
    <citation type="submission" date="2020-05" db="EMBL/GenBank/DDBJ databases">
        <title>Mycena genomes resolve the evolution of fungal bioluminescence.</title>
        <authorList>
            <person name="Tsai I.J."/>
        </authorList>
    </citation>
    <scope>NUCLEOTIDE SEQUENCE</scope>
    <source>
        <strain evidence="3">CCC161011</strain>
    </source>
</reference>
<evidence type="ECO:0000259" key="2">
    <source>
        <dbReference type="Pfam" id="PF24883"/>
    </source>
</evidence>
<proteinExistence type="predicted"/>
<dbReference type="InterPro" id="IPR027417">
    <property type="entry name" value="P-loop_NTPase"/>
</dbReference>
<sequence>MAETLGTVASVIQLVDTALKAKEYIQGFVHAPQEQRKLLSEMADLRPLLDELRDRIASSPSSVILERMMSPLADFKATMEQFTNKLGRQDGPLSKFSNRLMWTMWNKKEAQEYLSKFEQFKSLLNSWLLLDLWDIGQQHRRNQGAVLRSIKDVANTVNSSITSISHGISEQQQQMNSVRERVENMTDVVNTMNCGVTHIGDDQRHQMKAAERVQILDWLSPINFFLRKTDISRMRQPGTGGWLLEDPRFQEWVSGSGRTLWCRGIPGAGKTILASMIVDHLSADSEHKDIGVACMYLNHKEEDTQTPTYLISALWRQLVLGRDLGSLPKKLYQQHFEKGTTPSLEEVDGILRDTIAKFSKVYIIVDAIDEYPELQRRILLRRLTAMGPTVNLMITSRPHIPTDPFSFPNIQTLEIRATAEDLRRYVDAHIDMSPRLSKHVQNRPQLQADIHSKINSTVDGMFLLAKLHIESLSTKSTIKAVRDALENLPKDLIDSYDIAIK</sequence>
<dbReference type="Proteomes" id="UP000620124">
    <property type="component" value="Unassembled WGS sequence"/>
</dbReference>
<keyword evidence="1" id="KW-0677">Repeat</keyword>
<gene>
    <name evidence="3" type="ORF">MVEN_00465300</name>
</gene>
<dbReference type="PANTHER" id="PTHR10039">
    <property type="entry name" value="AMELOGENIN"/>
    <property type="match status" value="1"/>
</dbReference>
<organism evidence="3 4">
    <name type="scientific">Mycena venus</name>
    <dbReference type="NCBI Taxonomy" id="2733690"/>
    <lineage>
        <taxon>Eukaryota</taxon>
        <taxon>Fungi</taxon>
        <taxon>Dikarya</taxon>
        <taxon>Basidiomycota</taxon>
        <taxon>Agaricomycotina</taxon>
        <taxon>Agaricomycetes</taxon>
        <taxon>Agaricomycetidae</taxon>
        <taxon>Agaricales</taxon>
        <taxon>Marasmiineae</taxon>
        <taxon>Mycenaceae</taxon>
        <taxon>Mycena</taxon>
    </lineage>
</organism>
<dbReference type="PANTHER" id="PTHR10039:SF15">
    <property type="entry name" value="NACHT DOMAIN-CONTAINING PROTEIN"/>
    <property type="match status" value="1"/>
</dbReference>
<feature type="domain" description="Nephrocystin 3-like N-terminal" evidence="2">
    <location>
        <begin position="238"/>
        <end position="397"/>
    </location>
</feature>
<dbReference type="Gene3D" id="3.40.50.300">
    <property type="entry name" value="P-loop containing nucleotide triphosphate hydrolases"/>
    <property type="match status" value="1"/>
</dbReference>
<evidence type="ECO:0000313" key="4">
    <source>
        <dbReference type="Proteomes" id="UP000620124"/>
    </source>
</evidence>
<dbReference type="EMBL" id="JACAZI010000003">
    <property type="protein sequence ID" value="KAF7365903.1"/>
    <property type="molecule type" value="Genomic_DNA"/>
</dbReference>
<comment type="caution">
    <text evidence="3">The sequence shown here is derived from an EMBL/GenBank/DDBJ whole genome shotgun (WGS) entry which is preliminary data.</text>
</comment>
<protein>
    <submittedName>
        <fullName evidence="3">Ankyrin</fullName>
    </submittedName>
</protein>
<accession>A0A8H6YT85</accession>
<evidence type="ECO:0000313" key="3">
    <source>
        <dbReference type="EMBL" id="KAF7365903.1"/>
    </source>
</evidence>
<dbReference type="OrthoDB" id="448455at2759"/>
<dbReference type="InterPro" id="IPR056884">
    <property type="entry name" value="NPHP3-like_N"/>
</dbReference>